<comment type="caution">
    <text evidence="7">The sequence shown here is derived from an EMBL/GenBank/DDBJ whole genome shotgun (WGS) entry which is preliminary data.</text>
</comment>
<evidence type="ECO:0000256" key="3">
    <source>
        <dbReference type="ARBA" id="ARBA00022692"/>
    </source>
</evidence>
<dbReference type="GO" id="GO:0016020">
    <property type="term" value="C:membrane"/>
    <property type="evidence" value="ECO:0007669"/>
    <property type="project" value="UniProtKB-SubCell"/>
</dbReference>
<keyword evidence="8" id="KW-1185">Reference proteome</keyword>
<dbReference type="InterPro" id="IPR005496">
    <property type="entry name" value="Integral_membrane_TerC"/>
</dbReference>
<dbReference type="EMBL" id="QGDO01000012">
    <property type="protein sequence ID" value="PWJ33669.1"/>
    <property type="molecule type" value="Genomic_DNA"/>
</dbReference>
<evidence type="ECO:0000313" key="7">
    <source>
        <dbReference type="EMBL" id="PWJ33669.1"/>
    </source>
</evidence>
<keyword evidence="5 6" id="KW-0472">Membrane</keyword>
<gene>
    <name evidence="7" type="ORF">BC781_11216</name>
</gene>
<dbReference type="Proteomes" id="UP000245535">
    <property type="component" value="Unassembled WGS sequence"/>
</dbReference>
<evidence type="ECO:0000256" key="4">
    <source>
        <dbReference type="ARBA" id="ARBA00022989"/>
    </source>
</evidence>
<evidence type="ECO:0000256" key="1">
    <source>
        <dbReference type="ARBA" id="ARBA00004141"/>
    </source>
</evidence>
<name>A0A315ZJ38_SEDFL</name>
<feature type="transmembrane region" description="Helical" evidence="6">
    <location>
        <begin position="155"/>
        <end position="176"/>
    </location>
</feature>
<accession>A0A315ZJ38</accession>
<evidence type="ECO:0000313" key="8">
    <source>
        <dbReference type="Proteomes" id="UP000245535"/>
    </source>
</evidence>
<dbReference type="AlphaFoldDB" id="A0A315ZJ38"/>
<keyword evidence="4 6" id="KW-1133">Transmembrane helix</keyword>
<dbReference type="PANTHER" id="PTHR30238">
    <property type="entry name" value="MEMBRANE BOUND PREDICTED REDOX MODULATOR"/>
    <property type="match status" value="1"/>
</dbReference>
<evidence type="ECO:0000256" key="6">
    <source>
        <dbReference type="SAM" id="Phobius"/>
    </source>
</evidence>
<proteinExistence type="inferred from homology"/>
<comment type="similarity">
    <text evidence="2">Belongs to the TerC family.</text>
</comment>
<organism evidence="7 8">
    <name type="scientific">Sediminitomix flava</name>
    <dbReference type="NCBI Taxonomy" id="379075"/>
    <lineage>
        <taxon>Bacteria</taxon>
        <taxon>Pseudomonadati</taxon>
        <taxon>Bacteroidota</taxon>
        <taxon>Cytophagia</taxon>
        <taxon>Cytophagales</taxon>
        <taxon>Flammeovirgaceae</taxon>
        <taxon>Sediminitomix</taxon>
    </lineage>
</organism>
<feature type="transmembrane region" description="Helical" evidence="6">
    <location>
        <begin position="48"/>
        <end position="69"/>
    </location>
</feature>
<evidence type="ECO:0000256" key="5">
    <source>
        <dbReference type="ARBA" id="ARBA00023136"/>
    </source>
</evidence>
<keyword evidence="3 6" id="KW-0812">Transmembrane</keyword>
<feature type="transmembrane region" description="Helical" evidence="6">
    <location>
        <begin position="188"/>
        <end position="208"/>
    </location>
</feature>
<feature type="transmembrane region" description="Helical" evidence="6">
    <location>
        <begin position="12"/>
        <end position="36"/>
    </location>
</feature>
<evidence type="ECO:0000256" key="2">
    <source>
        <dbReference type="ARBA" id="ARBA00007511"/>
    </source>
</evidence>
<sequence length="263" mass="29620">MDVYLNSEIWVALITLTFLEVILGIDNIVFISMITGKLPQQNRAKVRNTGLVLALISRIALLLGLVHLIGITKPLFTVFNLQITVHDLILLIGGLFLIYKSTAEIHNKIRGEKEEENCVSEKSSSFWAIVLHIVLFDNIFSFDSILTAIGLTQHVWIMITAAVISMSLLICFSGKIADFINAHPNLQILALAFLILIGFTLVLEALNYHIPKGYIYFAVVFSLGVEFVNMKIRKRMLNLILNRKGPFNQALHSFRKKKKSTPK</sequence>
<dbReference type="RefSeq" id="WP_109623153.1">
    <property type="nucleotide sequence ID" value="NZ_QGDO01000012.1"/>
</dbReference>
<feature type="transmembrane region" description="Helical" evidence="6">
    <location>
        <begin position="214"/>
        <end position="232"/>
    </location>
</feature>
<reference evidence="7 8" key="1">
    <citation type="submission" date="2018-03" db="EMBL/GenBank/DDBJ databases">
        <title>Genomic Encyclopedia of Archaeal and Bacterial Type Strains, Phase II (KMG-II): from individual species to whole genera.</title>
        <authorList>
            <person name="Goeker M."/>
        </authorList>
    </citation>
    <scope>NUCLEOTIDE SEQUENCE [LARGE SCALE GENOMIC DNA]</scope>
    <source>
        <strain evidence="7 8">DSM 28229</strain>
    </source>
</reference>
<feature type="transmembrane region" description="Helical" evidence="6">
    <location>
        <begin position="126"/>
        <end position="149"/>
    </location>
</feature>
<dbReference type="Pfam" id="PF03741">
    <property type="entry name" value="TerC"/>
    <property type="match status" value="1"/>
</dbReference>
<dbReference type="PANTHER" id="PTHR30238:SF4">
    <property type="entry name" value="SLL1022 PROTEIN"/>
    <property type="match status" value="1"/>
</dbReference>
<feature type="transmembrane region" description="Helical" evidence="6">
    <location>
        <begin position="75"/>
        <end position="99"/>
    </location>
</feature>
<protein>
    <submittedName>
        <fullName evidence="7">Putative tellurium resistance membrane protein TerC</fullName>
    </submittedName>
</protein>
<dbReference type="OrthoDB" id="9805314at2"/>
<comment type="subcellular location">
    <subcellularLocation>
        <location evidence="1">Membrane</location>
        <topology evidence="1">Multi-pass membrane protein</topology>
    </subcellularLocation>
</comment>